<organism evidence="1 2">
    <name type="scientific">Armillaria luteobubalina</name>
    <dbReference type="NCBI Taxonomy" id="153913"/>
    <lineage>
        <taxon>Eukaryota</taxon>
        <taxon>Fungi</taxon>
        <taxon>Dikarya</taxon>
        <taxon>Basidiomycota</taxon>
        <taxon>Agaricomycotina</taxon>
        <taxon>Agaricomycetes</taxon>
        <taxon>Agaricomycetidae</taxon>
        <taxon>Agaricales</taxon>
        <taxon>Marasmiineae</taxon>
        <taxon>Physalacriaceae</taxon>
        <taxon>Armillaria</taxon>
    </lineage>
</organism>
<dbReference type="AlphaFoldDB" id="A0AA39P3Q0"/>
<evidence type="ECO:0000313" key="2">
    <source>
        <dbReference type="Proteomes" id="UP001175228"/>
    </source>
</evidence>
<evidence type="ECO:0000313" key="1">
    <source>
        <dbReference type="EMBL" id="KAK0476919.1"/>
    </source>
</evidence>
<proteinExistence type="predicted"/>
<gene>
    <name evidence="1" type="ORF">EDD18DRAFT_1115087</name>
</gene>
<keyword evidence="2" id="KW-1185">Reference proteome</keyword>
<sequence>MDWDLVDAWQPLSIFTFFATSPKFMVVLQRSPLSLDFIPEPFVGINYDGDLSDQAMHPSSLNTSMRMVVLTDAELDEVISEVLRHFLDYGWGMIFGALVSKGLRVSRERVDASHLRVQGPPPPFRQRTVARNSYRVPGANSVWHHDGNHTGWQQAFTLITITNPLVFSVSFWILSSTGVHQVAVGVIVDWKTSL</sequence>
<dbReference type="Proteomes" id="UP001175228">
    <property type="component" value="Unassembled WGS sequence"/>
</dbReference>
<dbReference type="EMBL" id="JAUEPU010000120">
    <property type="protein sequence ID" value="KAK0476919.1"/>
    <property type="molecule type" value="Genomic_DNA"/>
</dbReference>
<accession>A0AA39P3Q0</accession>
<reference evidence="1" key="1">
    <citation type="submission" date="2023-06" db="EMBL/GenBank/DDBJ databases">
        <authorList>
            <consortium name="Lawrence Berkeley National Laboratory"/>
            <person name="Ahrendt S."/>
            <person name="Sahu N."/>
            <person name="Indic B."/>
            <person name="Wong-Bajracharya J."/>
            <person name="Merenyi Z."/>
            <person name="Ke H.-M."/>
            <person name="Monk M."/>
            <person name="Kocsube S."/>
            <person name="Drula E."/>
            <person name="Lipzen A."/>
            <person name="Balint B."/>
            <person name="Henrissat B."/>
            <person name="Andreopoulos B."/>
            <person name="Martin F.M."/>
            <person name="Harder C.B."/>
            <person name="Rigling D."/>
            <person name="Ford K.L."/>
            <person name="Foster G.D."/>
            <person name="Pangilinan J."/>
            <person name="Papanicolaou A."/>
            <person name="Barry K."/>
            <person name="LaButti K."/>
            <person name="Viragh M."/>
            <person name="Koriabine M."/>
            <person name="Yan M."/>
            <person name="Riley R."/>
            <person name="Champramary S."/>
            <person name="Plett K.L."/>
            <person name="Tsai I.J."/>
            <person name="Slot J."/>
            <person name="Sipos G."/>
            <person name="Plett J."/>
            <person name="Nagy L.G."/>
            <person name="Grigoriev I.V."/>
        </authorList>
    </citation>
    <scope>NUCLEOTIDE SEQUENCE</scope>
    <source>
        <strain evidence="1">HWK02</strain>
    </source>
</reference>
<comment type="caution">
    <text evidence="1">The sequence shown here is derived from an EMBL/GenBank/DDBJ whole genome shotgun (WGS) entry which is preliminary data.</text>
</comment>
<name>A0AA39P3Q0_9AGAR</name>
<protein>
    <submittedName>
        <fullName evidence="1">Uncharacterized protein</fullName>
    </submittedName>
</protein>